<reference evidence="4 7" key="1">
    <citation type="journal article" date="2014" name="Genome Announc.">
        <title>Comparative Genome Analysis of Two Isolates of the Fish Pathogen Piscirickettsia salmonis from Different Hosts Reveals Major Differences in Virulence-Associated Secretion Systems.</title>
        <authorList>
            <person name="Bohle H."/>
            <person name="Henriquez P."/>
            <person name="Grothusen H."/>
            <person name="Navas E."/>
            <person name="Sandoval A."/>
            <person name="Bustamante F."/>
            <person name="Bustos P."/>
            <person name="Mancilla M."/>
        </authorList>
    </citation>
    <scope>NUCLEOTIDE SEQUENCE [LARGE SCALE GENOMIC DNA]</scope>
    <source>
        <strain evidence="7">B1-32597</strain>
        <strain evidence="4">PM32597B1</strain>
    </source>
</reference>
<dbReference type="PANTHER" id="PTHR33713:SF6">
    <property type="entry name" value="ANTITOXIN YEFM"/>
    <property type="match status" value="1"/>
</dbReference>
<comment type="function">
    <text evidence="2">Antitoxin component of a type II toxin-antitoxin (TA) system.</text>
</comment>
<dbReference type="SUPFAM" id="SSF143120">
    <property type="entry name" value="YefM-like"/>
    <property type="match status" value="1"/>
</dbReference>
<dbReference type="InterPro" id="IPR051405">
    <property type="entry name" value="phD/YefM_antitoxin"/>
</dbReference>
<proteinExistence type="inferred from homology"/>
<evidence type="ECO:0000313" key="3">
    <source>
        <dbReference type="EMBL" id="ALB24353.1"/>
    </source>
</evidence>
<dbReference type="EMBL" id="CP038909">
    <property type="protein sequence ID" value="QGO07596.1"/>
    <property type="molecule type" value="Genomic_DNA"/>
</dbReference>
<dbReference type="Proteomes" id="UP000422232">
    <property type="component" value="Chromosome"/>
</dbReference>
<geneLocation type="plasmid" evidence="6 8">
    <name>unnamed1</name>
</geneLocation>
<dbReference type="InterPro" id="IPR006442">
    <property type="entry name" value="Antitoxin_Phd/YefM"/>
</dbReference>
<gene>
    <name evidence="4" type="primary">yefM</name>
    <name evidence="3" type="ORF">KU39_1p12</name>
    <name evidence="4" type="ORF">KU39_3p185</name>
    <name evidence="5" type="ORF">Psal009_00536</name>
    <name evidence="6" type="ORF">Psal009_03555</name>
</gene>
<geneLocation type="plasmid" evidence="3 7">
    <name>pPSB1-1</name>
</geneLocation>
<organism evidence="4 7">
    <name type="scientific">Piscirickettsia salmonis</name>
    <dbReference type="NCBI Taxonomy" id="1238"/>
    <lineage>
        <taxon>Bacteria</taxon>
        <taxon>Pseudomonadati</taxon>
        <taxon>Pseudomonadota</taxon>
        <taxon>Gammaproteobacteria</taxon>
        <taxon>Thiotrichales</taxon>
        <taxon>Piscirickettsiaceae</taxon>
        <taxon>Piscirickettsia</taxon>
    </lineage>
</organism>
<dbReference type="InterPro" id="IPR036165">
    <property type="entry name" value="YefM-like_sf"/>
</dbReference>
<dbReference type="RefSeq" id="WP_032126795.1">
    <property type="nucleotide sequence ID" value="NZ_CP012509.1"/>
</dbReference>
<dbReference type="Proteomes" id="UP000029558">
    <property type="component" value="Plasmid pPSB1-1"/>
</dbReference>
<evidence type="ECO:0000313" key="6">
    <source>
        <dbReference type="EMBL" id="QGO07596.1"/>
    </source>
</evidence>
<keyword evidence="8" id="KW-1185">Reference proteome</keyword>
<reference evidence="4" key="2">
    <citation type="submission" date="2015-08" db="EMBL/GenBank/DDBJ databases">
        <title>Complete genome sequence of Piscirickettsia salmonis strain PM32597B1.</title>
        <authorList>
            <person name="Bohle H."/>
            <person name="Henriquez P."/>
            <person name="Navas E."/>
            <person name="Grothusen H."/>
            <person name="Bustamante F."/>
            <person name="Bustos P."/>
            <person name="Bustos P."/>
            <person name="Mancilla M."/>
        </authorList>
    </citation>
    <scope>NUCLEOTIDE SEQUENCE</scope>
    <source>
        <strain evidence="4">PM32597B1</strain>
        <plasmid evidence="3">pPSB1-1</plasmid>
        <plasmid evidence="4">pPSB1-3</plasmid>
    </source>
</reference>
<dbReference type="Proteomes" id="UP000422232">
    <property type="component" value="Plasmid unnamed1"/>
</dbReference>
<dbReference type="EMBL" id="CP038908">
    <property type="protein sequence ID" value="QGO04665.1"/>
    <property type="molecule type" value="Genomic_DNA"/>
</dbReference>
<dbReference type="Gene3D" id="3.40.1620.10">
    <property type="entry name" value="YefM-like domain"/>
    <property type="match status" value="1"/>
</dbReference>
<comment type="similarity">
    <text evidence="1 2">Belongs to the phD/YefM antitoxin family.</text>
</comment>
<dbReference type="EMBL" id="CP012511">
    <property type="protein sequence ID" value="ALB24647.1"/>
    <property type="molecule type" value="Genomic_DNA"/>
</dbReference>
<protein>
    <recommendedName>
        <fullName evidence="2">Antitoxin</fullName>
    </recommendedName>
</protein>
<evidence type="ECO:0000313" key="4">
    <source>
        <dbReference type="EMBL" id="ALB24647.1"/>
    </source>
</evidence>
<evidence type="ECO:0000313" key="5">
    <source>
        <dbReference type="EMBL" id="QGO04665.1"/>
    </source>
</evidence>
<keyword evidence="4" id="KW-0614">Plasmid</keyword>
<dbReference type="AlphaFoldDB" id="A0A0B8U9U2"/>
<evidence type="ECO:0000256" key="2">
    <source>
        <dbReference type="RuleBase" id="RU362080"/>
    </source>
</evidence>
<evidence type="ECO:0000256" key="1">
    <source>
        <dbReference type="ARBA" id="ARBA00009981"/>
    </source>
</evidence>
<dbReference type="OrthoDB" id="9802003at2"/>
<accession>A0A0B8U9U2</accession>
<sequence length="86" mass="9556">MLRDNINATAARDNFKSTCDTVCENNAPVLVKRKGAEDVVIISASDFGGMEETIHLLSSRIMATRLMRSMKQLDEGKGVQRDIIEE</sequence>
<dbReference type="Pfam" id="PF02604">
    <property type="entry name" value="PhdYeFM_antitox"/>
    <property type="match status" value="1"/>
</dbReference>
<dbReference type="Proteomes" id="UP000029558">
    <property type="component" value="Plasmid pPSB1-3"/>
</dbReference>
<reference evidence="5 8" key="3">
    <citation type="submission" date="2019-04" db="EMBL/GenBank/DDBJ databases">
        <title>Complete genome sequencing of Piscirickettsia salmonis strain Psal-009.</title>
        <authorList>
            <person name="Schober I."/>
            <person name="Bunk B."/>
            <person name="Sproer C."/>
            <person name="Carril G.P."/>
            <person name="Riedel T."/>
            <person name="Flores-Herrera P.A."/>
            <person name="Nourdin-Galindo G."/>
            <person name="Marshall S.H."/>
            <person name="Overmann J."/>
        </authorList>
    </citation>
    <scope>NUCLEOTIDE SEQUENCE [LARGE SCALE GENOMIC DNA]</scope>
    <source>
        <strain evidence="5 8">Psal-009</strain>
        <plasmid evidence="6 8">unnamed1</plasmid>
    </source>
</reference>
<dbReference type="Gene3D" id="1.10.1220.170">
    <property type="match status" value="1"/>
</dbReference>
<evidence type="ECO:0000313" key="8">
    <source>
        <dbReference type="Proteomes" id="UP000422232"/>
    </source>
</evidence>
<dbReference type="GeneID" id="66742524"/>
<dbReference type="PANTHER" id="PTHR33713">
    <property type="entry name" value="ANTITOXIN YAFN-RELATED"/>
    <property type="match status" value="1"/>
</dbReference>
<geneLocation type="plasmid" evidence="4 7">
    <name>pPSB1-3</name>
</geneLocation>
<dbReference type="EMBL" id="CP012509">
    <property type="protein sequence ID" value="ALB24353.1"/>
    <property type="molecule type" value="Genomic_DNA"/>
</dbReference>
<name>A0A0B8U9U2_PISSA</name>
<evidence type="ECO:0000313" key="7">
    <source>
        <dbReference type="Proteomes" id="UP000029558"/>
    </source>
</evidence>